<name>F8C792_MYXFH</name>
<dbReference type="Proteomes" id="UP000000488">
    <property type="component" value="Chromosome"/>
</dbReference>
<dbReference type="AlphaFoldDB" id="F8C792"/>
<evidence type="ECO:0000313" key="2">
    <source>
        <dbReference type="Proteomes" id="UP000000488"/>
    </source>
</evidence>
<dbReference type="EMBL" id="CP002830">
    <property type="protein sequence ID" value="AEI61968.1"/>
    <property type="molecule type" value="Genomic_DNA"/>
</dbReference>
<evidence type="ECO:0000313" key="1">
    <source>
        <dbReference type="EMBL" id="AEI61968.1"/>
    </source>
</evidence>
<proteinExistence type="predicted"/>
<gene>
    <name evidence="1" type="ordered locus">LILAB_00160</name>
</gene>
<organism evidence="1 2">
    <name type="scientific">Myxococcus fulvus (strain ATCC BAA-855 / HW-1)</name>
    <dbReference type="NCBI Taxonomy" id="483219"/>
    <lineage>
        <taxon>Bacteria</taxon>
        <taxon>Pseudomonadati</taxon>
        <taxon>Myxococcota</taxon>
        <taxon>Myxococcia</taxon>
        <taxon>Myxococcales</taxon>
        <taxon>Cystobacterineae</taxon>
        <taxon>Myxococcaceae</taxon>
        <taxon>Myxococcus</taxon>
    </lineage>
</organism>
<accession>F8C792</accession>
<dbReference type="KEGG" id="mfu:LILAB_00160"/>
<evidence type="ECO:0008006" key="3">
    <source>
        <dbReference type="Google" id="ProtNLM"/>
    </source>
</evidence>
<sequence length="122" mass="13422">MRNVSTPTLLLSICAIGLILAVGAAWWMGRTSILVVNASERELWSLEVKFPGRTCRYEAVAPQAEVLCEGRADRDGDVEVSYRFDEGGELGVFSTEYVNPTLGWQGSMVLRPDGTIDVTRAR</sequence>
<dbReference type="HOGENOM" id="CLU_2024239_0_0_7"/>
<protein>
    <recommendedName>
        <fullName evidence="3">Lipoprotein</fullName>
    </recommendedName>
</protein>
<reference evidence="1 2" key="1">
    <citation type="journal article" date="2011" name="J. Bacteriol.">
        <title>Genome sequence of the halotolerant marine bacterium Myxococcus fulvus HW-1.</title>
        <authorList>
            <person name="Li Z.F."/>
            <person name="Li X."/>
            <person name="Liu H."/>
            <person name="Liu X."/>
            <person name="Han K."/>
            <person name="Wu Z.H."/>
            <person name="Hu W."/>
            <person name="Li F.F."/>
            <person name="Li Y.Z."/>
        </authorList>
    </citation>
    <scope>NUCLEOTIDE SEQUENCE [LARGE SCALE GENOMIC DNA]</scope>
    <source>
        <strain evidence="2">ATCC BAA-855 / HW-1</strain>
    </source>
</reference>